<name>A0A3Q1ILA1_ANATE</name>
<dbReference type="Ensembl" id="ENSATET00000020385.3">
    <property type="protein sequence ID" value="ENSATEP00000020039.2"/>
    <property type="gene ID" value="ENSATEG00000013989.3"/>
</dbReference>
<evidence type="ECO:0000256" key="7">
    <source>
        <dbReference type="ARBA" id="ARBA00022946"/>
    </source>
</evidence>
<accession>A0A3Q1ILA1</accession>
<keyword evidence="4 12" id="KW-0813">Transport</keyword>
<reference evidence="14" key="3">
    <citation type="submission" date="2025-09" db="UniProtKB">
        <authorList>
            <consortium name="Ensembl"/>
        </authorList>
    </citation>
    <scope>IDENTIFICATION</scope>
</reference>
<evidence type="ECO:0000256" key="4">
    <source>
        <dbReference type="ARBA" id="ARBA00022448"/>
    </source>
</evidence>
<evidence type="ECO:0000256" key="10">
    <source>
        <dbReference type="ARBA" id="ARBA00023128"/>
    </source>
</evidence>
<dbReference type="InterPro" id="IPR038552">
    <property type="entry name" value="Tim21_IMS_sf"/>
</dbReference>
<evidence type="ECO:0000313" key="15">
    <source>
        <dbReference type="Proteomes" id="UP000265040"/>
    </source>
</evidence>
<dbReference type="FunFam" id="3.10.450.320:FF:000001">
    <property type="entry name" value="Mitochondrial import inner membrane translocase subunit Tim21"/>
    <property type="match status" value="1"/>
</dbReference>
<protein>
    <recommendedName>
        <fullName evidence="3 12">Mitochondrial import inner membrane translocase subunit Tim21</fullName>
    </recommendedName>
</protein>
<feature type="transmembrane region" description="Helical" evidence="12">
    <location>
        <begin position="116"/>
        <end position="137"/>
    </location>
</feature>
<dbReference type="InParanoid" id="A0A3Q1ILA1"/>
<evidence type="ECO:0000256" key="13">
    <source>
        <dbReference type="SAM" id="MobiDB-lite"/>
    </source>
</evidence>
<evidence type="ECO:0000313" key="14">
    <source>
        <dbReference type="Ensembl" id="ENSATEP00000020039.2"/>
    </source>
</evidence>
<comment type="similarity">
    <text evidence="2 12">Belongs to the TIM21 family.</text>
</comment>
<dbReference type="FunCoup" id="A0A3Q1ILA1">
    <property type="interactions" value="1252"/>
</dbReference>
<proteinExistence type="inferred from homology"/>
<keyword evidence="6 12" id="KW-0653">Protein transport</keyword>
<dbReference type="GeneID" id="113163066"/>
<evidence type="ECO:0000256" key="1">
    <source>
        <dbReference type="ARBA" id="ARBA00004304"/>
    </source>
</evidence>
<reference evidence="14" key="2">
    <citation type="submission" date="2025-08" db="UniProtKB">
        <authorList>
            <consortium name="Ensembl"/>
        </authorList>
    </citation>
    <scope>IDENTIFICATION</scope>
</reference>
<keyword evidence="9 12" id="KW-0811">Translocation</keyword>
<dbReference type="GO" id="GO:0030150">
    <property type="term" value="P:protein import into mitochondrial matrix"/>
    <property type="evidence" value="ECO:0007669"/>
    <property type="project" value="UniProtKB-UniRule"/>
</dbReference>
<dbReference type="InterPro" id="IPR013261">
    <property type="entry name" value="Tim21"/>
</dbReference>
<keyword evidence="15" id="KW-1185">Reference proteome</keyword>
<evidence type="ECO:0000256" key="8">
    <source>
        <dbReference type="ARBA" id="ARBA00022989"/>
    </source>
</evidence>
<feature type="compositionally biased region" description="Basic and acidic residues" evidence="13">
    <location>
        <begin position="84"/>
        <end position="93"/>
    </location>
</feature>
<sequence length="252" mass="28358">MAYMQILKVLHGTFLQSATRGSGQTCRLTLVSFIHTQRTVSAASRPTFLRRLEVPSSLVPALSCFKQTQPLRSVSLDLTARNKSNPEERDRSISRYQSGSPKPSAAQKVKEAGRDFTYLIVVLIGLGVTGGLLYVVFQELFSSSSPNKIYGKAFNIVKSNPEVIGAFGEPIKCYGETTRRGRRQQVSHLEYLKDGLKHMRLKFYIEGSEPGLKGTVHSESKEDPETGKYVFRYIFVDVDQYPRRTIIVEDNR</sequence>
<dbReference type="PANTHER" id="PTHR13032">
    <property type="entry name" value="MITOCHONDRIAL IMPORT INNER MEMBRANE TRANSLOCASE SUBUNIT TIM21"/>
    <property type="match status" value="1"/>
</dbReference>
<evidence type="ECO:0000256" key="2">
    <source>
        <dbReference type="ARBA" id="ARBA00010867"/>
    </source>
</evidence>
<keyword evidence="10 12" id="KW-0496">Mitochondrion</keyword>
<keyword evidence="8 12" id="KW-1133">Transmembrane helix</keyword>
<keyword evidence="7" id="KW-0809">Transit peptide</keyword>
<evidence type="ECO:0000256" key="9">
    <source>
        <dbReference type="ARBA" id="ARBA00023010"/>
    </source>
</evidence>
<dbReference type="AlphaFoldDB" id="A0A3Q1ILA1"/>
<dbReference type="RefSeq" id="XP_026217170.1">
    <property type="nucleotide sequence ID" value="XM_026361385.1"/>
</dbReference>
<comment type="subunit">
    <text evidence="12">Component of the TIM23 complex.</text>
</comment>
<evidence type="ECO:0000256" key="6">
    <source>
        <dbReference type="ARBA" id="ARBA00022927"/>
    </source>
</evidence>
<dbReference type="PANTHER" id="PTHR13032:SF6">
    <property type="entry name" value="MITOCHONDRIAL IMPORT INNER MEMBRANE TRANSLOCASE SUBUNIT TIM21"/>
    <property type="match status" value="1"/>
</dbReference>
<comment type="function">
    <text evidence="12">Essential component of the TIM23 complex, a complex that mediates the translocation of transit peptide-containing proteins across the mitochondrial inner membrane.</text>
</comment>
<organism evidence="14 15">
    <name type="scientific">Anabas testudineus</name>
    <name type="common">Climbing perch</name>
    <name type="synonym">Anthias testudineus</name>
    <dbReference type="NCBI Taxonomy" id="64144"/>
    <lineage>
        <taxon>Eukaryota</taxon>
        <taxon>Metazoa</taxon>
        <taxon>Chordata</taxon>
        <taxon>Craniata</taxon>
        <taxon>Vertebrata</taxon>
        <taxon>Euteleostomi</taxon>
        <taxon>Actinopterygii</taxon>
        <taxon>Neopterygii</taxon>
        <taxon>Teleostei</taxon>
        <taxon>Neoteleostei</taxon>
        <taxon>Acanthomorphata</taxon>
        <taxon>Anabantaria</taxon>
        <taxon>Anabantiformes</taxon>
        <taxon>Anabantoidei</taxon>
        <taxon>Anabantidae</taxon>
        <taxon>Anabas</taxon>
    </lineage>
</organism>
<evidence type="ECO:0000256" key="5">
    <source>
        <dbReference type="ARBA" id="ARBA00022692"/>
    </source>
</evidence>
<gene>
    <name evidence="14" type="primary">TIMM21</name>
</gene>
<reference evidence="14" key="1">
    <citation type="submission" date="2021-04" db="EMBL/GenBank/DDBJ databases">
        <authorList>
            <consortium name="Wellcome Sanger Institute Data Sharing"/>
        </authorList>
    </citation>
    <scope>NUCLEOTIDE SEQUENCE [LARGE SCALE GENOMIC DNA]</scope>
</reference>
<keyword evidence="11 12" id="KW-0472">Membrane</keyword>
<evidence type="ECO:0000256" key="12">
    <source>
        <dbReference type="RuleBase" id="RU367142"/>
    </source>
</evidence>
<feature type="region of interest" description="Disordered" evidence="13">
    <location>
        <begin position="76"/>
        <end position="106"/>
    </location>
</feature>
<evidence type="ECO:0000256" key="3">
    <source>
        <dbReference type="ARBA" id="ARBA00020726"/>
    </source>
</evidence>
<dbReference type="GeneTree" id="ENSGT00390000011552"/>
<dbReference type="Proteomes" id="UP000265040">
    <property type="component" value="Chromosome 2"/>
</dbReference>
<comment type="subcellular location">
    <subcellularLocation>
        <location evidence="12">Mitochondrion inner membrane</location>
        <topology evidence="12">Single-pass membrane protein</topology>
    </subcellularLocation>
    <subcellularLocation>
        <location evidence="1">Mitochondrion membrane</location>
        <topology evidence="1">Single-pass membrane protein</topology>
    </subcellularLocation>
</comment>
<evidence type="ECO:0000256" key="11">
    <source>
        <dbReference type="ARBA" id="ARBA00023136"/>
    </source>
</evidence>
<dbReference type="OrthoDB" id="436405at2759"/>
<keyword evidence="12" id="KW-0999">Mitochondrion inner membrane</keyword>
<dbReference type="STRING" id="64144.ENSATEP00000020039"/>
<keyword evidence="5 12" id="KW-0812">Transmembrane</keyword>
<dbReference type="Pfam" id="PF08294">
    <property type="entry name" value="TIM21"/>
    <property type="match status" value="1"/>
</dbReference>
<dbReference type="Gene3D" id="3.10.450.320">
    <property type="entry name" value="Mitochondrial import inner membrane translocase subunit Tim21"/>
    <property type="match status" value="1"/>
</dbReference>
<dbReference type="GO" id="GO:0005744">
    <property type="term" value="C:TIM23 mitochondrial import inner membrane translocase complex"/>
    <property type="evidence" value="ECO:0007669"/>
    <property type="project" value="UniProtKB-UniRule"/>
</dbReference>